<proteinExistence type="predicted"/>
<comment type="caution">
    <text evidence="1">The sequence shown here is derived from an EMBL/GenBank/DDBJ whole genome shotgun (WGS) entry which is preliminary data.</text>
</comment>
<evidence type="ECO:0000313" key="2">
    <source>
        <dbReference type="Proteomes" id="UP000075324"/>
    </source>
</evidence>
<gene>
    <name evidence="1" type="ORF">B4110_3013</name>
</gene>
<reference evidence="1 2" key="1">
    <citation type="submission" date="2016-01" db="EMBL/GenBank/DDBJ databases">
        <title>Draft Genome Sequences of Seven Thermophilic Sporeformers Isolated from Foods.</title>
        <authorList>
            <person name="Berendsen E.M."/>
            <person name="Wells-Bennik M.H."/>
            <person name="Krawcyk A.O."/>
            <person name="De Jong A."/>
            <person name="Holsappel S."/>
            <person name="Eijlander R.T."/>
            <person name="Kuipers O.P."/>
        </authorList>
    </citation>
    <scope>NUCLEOTIDE SEQUENCE [LARGE SCALE GENOMIC DNA]</scope>
    <source>
        <strain evidence="1 2">B4110</strain>
    </source>
</reference>
<dbReference type="EMBL" id="LQYW01000039">
    <property type="protein sequence ID" value="KYD31392.1"/>
    <property type="molecule type" value="Genomic_DNA"/>
</dbReference>
<evidence type="ECO:0000313" key="1">
    <source>
        <dbReference type="EMBL" id="KYD31392.1"/>
    </source>
</evidence>
<dbReference type="Proteomes" id="UP000075324">
    <property type="component" value="Unassembled WGS sequence"/>
</dbReference>
<name>A0A150N476_9BACL</name>
<accession>A0A150N476</accession>
<dbReference type="AlphaFoldDB" id="A0A150N476"/>
<protein>
    <submittedName>
        <fullName evidence="1">Uncharacterized protein</fullName>
    </submittedName>
</protein>
<dbReference type="RefSeq" id="WP_160331304.1">
    <property type="nucleotide sequence ID" value="NZ_CP133588.1"/>
</dbReference>
<sequence>MATSQPSAQTIQLNNIQLYYEAYNMEQKRSVFVAHPSSAHTFQAKMLSIQKL</sequence>
<organism evidence="1 2">
    <name type="scientific">Parageobacillus toebii</name>
    <dbReference type="NCBI Taxonomy" id="153151"/>
    <lineage>
        <taxon>Bacteria</taxon>
        <taxon>Bacillati</taxon>
        <taxon>Bacillota</taxon>
        <taxon>Bacilli</taxon>
        <taxon>Bacillales</taxon>
        <taxon>Anoxybacillaceae</taxon>
        <taxon>Parageobacillus</taxon>
    </lineage>
</organism>